<dbReference type="CDD" id="cd01884">
    <property type="entry name" value="EF_Tu"/>
    <property type="match status" value="1"/>
</dbReference>
<evidence type="ECO:0000256" key="11">
    <source>
        <dbReference type="ARBA" id="ARBA00022917"/>
    </source>
</evidence>
<dbReference type="eggNOG" id="KOG0460">
    <property type="taxonomic scope" value="Eukaryota"/>
</dbReference>
<keyword evidence="7" id="KW-0547">Nucleotide-binding</keyword>
<dbReference type="InterPro" id="IPR004160">
    <property type="entry name" value="Transl_elong_EFTu/EF1A_C"/>
</dbReference>
<dbReference type="Pfam" id="PF03144">
    <property type="entry name" value="GTP_EFTU_D2"/>
    <property type="match status" value="1"/>
</dbReference>
<comment type="subunit">
    <text evidence="3">Monomer.</text>
</comment>
<evidence type="ECO:0000256" key="5">
    <source>
        <dbReference type="ARBA" id="ARBA00022490"/>
    </source>
</evidence>
<dbReference type="NCBIfam" id="TIGR00231">
    <property type="entry name" value="small_GTP"/>
    <property type="match status" value="1"/>
</dbReference>
<dbReference type="NCBIfam" id="NF000766">
    <property type="entry name" value="PRK00049.1"/>
    <property type="match status" value="1"/>
</dbReference>
<dbReference type="Gene3D" id="2.40.30.10">
    <property type="entry name" value="Translation factors"/>
    <property type="match status" value="2"/>
</dbReference>
<dbReference type="STRING" id="136037.A0A067QQD9"/>
<feature type="domain" description="Tr-type G" evidence="13">
    <location>
        <begin position="96"/>
        <end position="291"/>
    </location>
</feature>
<dbReference type="InterPro" id="IPR027417">
    <property type="entry name" value="P-loop_NTPase"/>
</dbReference>
<comment type="similarity">
    <text evidence="2">Belongs to the TRAFAC class translation factor GTPase superfamily. Classic translation factor GTPase family. EF-Tu/EF-1A subfamily.</text>
</comment>
<dbReference type="InParanoid" id="A0A067QQD9"/>
<dbReference type="EMBL" id="KK853579">
    <property type="protein sequence ID" value="KDR06559.1"/>
    <property type="molecule type" value="Genomic_DNA"/>
</dbReference>
<sequence>MAVATRSVVMVVRNHLGIINYAVRSLCTTSPNKKTIFCKKLGCISACNFSHELLRYSYRSHSYVRHCISTCNFNHELLSYSYRSHSHVRHSSNKGKLHCNVGTIGHVDHGKTTLTAAITKILSRDGATRFVSYDEIDKAPEERARGITINAAHIEYVTKNRHYAHTDCPGHADYIKNMISGASQMDGAILVVAANDGQMPQTREHLLLAKQVGVEKVVVFINKADLVENDVLELVELEMRELLDDFGFNGLHSPVICGSALLALNGDTSELGENSIWNLLDAIDRYFVIPTRDYTSPFVLPIDNAFTVLGRGTVVIGTLGRGIIKRNMEAELLGFDEEIKTTISDIQVFKKSVPEAKAGDNLGALVRGVRIQSVQRGMLLCAAGSQAIGNHFEANVYFLTKAEGGRSKPVTSKYIQQLFSRTWNVPCRVDLVSGEMLMPGEHGSVYLTLLRRMVMIEGQTFTIRENHKTVGTGIIVKMLKSVNIVKSNLSKVDIKHGL</sequence>
<dbReference type="FunFam" id="2.40.30.10:FF:000085">
    <property type="entry name" value="Elongation factor Tu"/>
    <property type="match status" value="1"/>
</dbReference>
<keyword evidence="5" id="KW-0963">Cytoplasm</keyword>
<proteinExistence type="inferred from homology"/>
<dbReference type="CDD" id="cd03706">
    <property type="entry name" value="mtEFTU_III"/>
    <property type="match status" value="1"/>
</dbReference>
<dbReference type="FunFam" id="3.40.50.300:FF:000576">
    <property type="entry name" value="Elongation factor Tu"/>
    <property type="match status" value="1"/>
</dbReference>
<dbReference type="FunCoup" id="A0A067QQD9">
    <property type="interactions" value="58"/>
</dbReference>
<evidence type="ECO:0000256" key="10">
    <source>
        <dbReference type="ARBA" id="ARBA00022842"/>
    </source>
</evidence>
<dbReference type="GO" id="GO:0005739">
    <property type="term" value="C:mitochondrion"/>
    <property type="evidence" value="ECO:0007669"/>
    <property type="project" value="TreeGrafter"/>
</dbReference>
<evidence type="ECO:0000256" key="1">
    <source>
        <dbReference type="ARBA" id="ARBA00004496"/>
    </source>
</evidence>
<gene>
    <name evidence="14" type="ORF">L798_03660</name>
</gene>
<keyword evidence="8 14" id="KW-0251">Elongation factor</keyword>
<organism evidence="14 15">
    <name type="scientific">Zootermopsis nevadensis</name>
    <name type="common">Dampwood termite</name>
    <dbReference type="NCBI Taxonomy" id="136037"/>
    <lineage>
        <taxon>Eukaryota</taxon>
        <taxon>Metazoa</taxon>
        <taxon>Ecdysozoa</taxon>
        <taxon>Arthropoda</taxon>
        <taxon>Hexapoda</taxon>
        <taxon>Insecta</taxon>
        <taxon>Pterygota</taxon>
        <taxon>Neoptera</taxon>
        <taxon>Polyneoptera</taxon>
        <taxon>Dictyoptera</taxon>
        <taxon>Blattodea</taxon>
        <taxon>Blattoidea</taxon>
        <taxon>Termitoidae</taxon>
        <taxon>Termopsidae</taxon>
        <taxon>Zootermopsis</taxon>
    </lineage>
</organism>
<dbReference type="InterPro" id="IPR000795">
    <property type="entry name" value="T_Tr_GTP-bd_dom"/>
</dbReference>
<accession>A0A067QQD9</accession>
<dbReference type="InterPro" id="IPR031157">
    <property type="entry name" value="G_TR_CS"/>
</dbReference>
<evidence type="ECO:0000256" key="7">
    <source>
        <dbReference type="ARBA" id="ARBA00022741"/>
    </source>
</evidence>
<evidence type="ECO:0000259" key="13">
    <source>
        <dbReference type="PROSITE" id="PS51722"/>
    </source>
</evidence>
<dbReference type="Pfam" id="PF03143">
    <property type="entry name" value="GTP_EFTU_D3"/>
    <property type="match status" value="1"/>
</dbReference>
<dbReference type="PANTHER" id="PTHR43721:SF2">
    <property type="entry name" value="ELONGATION FACTOR TU, MITOCHONDRIAL"/>
    <property type="match status" value="1"/>
</dbReference>
<name>A0A067QQD9_ZOONE</name>
<evidence type="ECO:0000256" key="9">
    <source>
        <dbReference type="ARBA" id="ARBA00022801"/>
    </source>
</evidence>
<evidence type="ECO:0000313" key="15">
    <source>
        <dbReference type="Proteomes" id="UP000027135"/>
    </source>
</evidence>
<evidence type="ECO:0000256" key="6">
    <source>
        <dbReference type="ARBA" id="ARBA00022723"/>
    </source>
</evidence>
<protein>
    <recommendedName>
        <fullName evidence="4">protein-synthesizing GTPase</fullName>
        <ecNumber evidence="4">3.6.5.3</ecNumber>
    </recommendedName>
</protein>
<dbReference type="InterPro" id="IPR041709">
    <property type="entry name" value="EF-Tu_GTP-bd"/>
</dbReference>
<dbReference type="InterPro" id="IPR009001">
    <property type="entry name" value="Transl_elong_EF1A/Init_IF2_C"/>
</dbReference>
<dbReference type="InterPro" id="IPR004161">
    <property type="entry name" value="EFTu-like_2"/>
</dbReference>
<dbReference type="NCBIfam" id="NF009373">
    <property type="entry name" value="PRK12736.1"/>
    <property type="match status" value="1"/>
</dbReference>
<evidence type="ECO:0000313" key="14">
    <source>
        <dbReference type="EMBL" id="KDR06559.1"/>
    </source>
</evidence>
<keyword evidence="15" id="KW-1185">Reference proteome</keyword>
<dbReference type="GO" id="GO:0005525">
    <property type="term" value="F:GTP binding"/>
    <property type="evidence" value="ECO:0007669"/>
    <property type="project" value="UniProtKB-KW"/>
</dbReference>
<dbReference type="InterPro" id="IPR005225">
    <property type="entry name" value="Small_GTP-bd"/>
</dbReference>
<dbReference type="InterPro" id="IPR033720">
    <property type="entry name" value="EFTU_2"/>
</dbReference>
<dbReference type="Gene3D" id="3.40.50.300">
    <property type="entry name" value="P-loop containing nucleotide triphosphate hydrolases"/>
    <property type="match status" value="1"/>
</dbReference>
<dbReference type="EC" id="3.6.5.3" evidence="4"/>
<dbReference type="PROSITE" id="PS00301">
    <property type="entry name" value="G_TR_1"/>
    <property type="match status" value="1"/>
</dbReference>
<evidence type="ECO:0000256" key="3">
    <source>
        <dbReference type="ARBA" id="ARBA00011245"/>
    </source>
</evidence>
<dbReference type="GO" id="GO:0003924">
    <property type="term" value="F:GTPase activity"/>
    <property type="evidence" value="ECO:0007669"/>
    <property type="project" value="InterPro"/>
</dbReference>
<dbReference type="Pfam" id="PF00009">
    <property type="entry name" value="GTP_EFTU"/>
    <property type="match status" value="1"/>
</dbReference>
<dbReference type="GO" id="GO:0046872">
    <property type="term" value="F:metal ion binding"/>
    <property type="evidence" value="ECO:0007669"/>
    <property type="project" value="UniProtKB-KW"/>
</dbReference>
<keyword evidence="9" id="KW-0378">Hydrolase</keyword>
<dbReference type="NCBIfam" id="NF009372">
    <property type="entry name" value="PRK12735.1"/>
    <property type="match status" value="1"/>
</dbReference>
<keyword evidence="11" id="KW-0648">Protein biosynthesis</keyword>
<evidence type="ECO:0000256" key="2">
    <source>
        <dbReference type="ARBA" id="ARBA00007249"/>
    </source>
</evidence>
<dbReference type="InterPro" id="IPR050055">
    <property type="entry name" value="EF-Tu_GTPase"/>
</dbReference>
<evidence type="ECO:0000256" key="4">
    <source>
        <dbReference type="ARBA" id="ARBA00011986"/>
    </source>
</evidence>
<dbReference type="InterPro" id="IPR009000">
    <property type="entry name" value="Transl_B-barrel_sf"/>
</dbReference>
<dbReference type="Proteomes" id="UP000027135">
    <property type="component" value="Unassembled WGS sequence"/>
</dbReference>
<dbReference type="SUPFAM" id="SSF52540">
    <property type="entry name" value="P-loop containing nucleoside triphosphate hydrolases"/>
    <property type="match status" value="1"/>
</dbReference>
<dbReference type="CDD" id="cd03697">
    <property type="entry name" value="EFTU_II"/>
    <property type="match status" value="1"/>
</dbReference>
<dbReference type="AlphaFoldDB" id="A0A067QQD9"/>
<dbReference type="GO" id="GO:0070125">
    <property type="term" value="P:mitochondrial translational elongation"/>
    <property type="evidence" value="ECO:0007669"/>
    <property type="project" value="TreeGrafter"/>
</dbReference>
<evidence type="ECO:0000256" key="12">
    <source>
        <dbReference type="ARBA" id="ARBA00023134"/>
    </source>
</evidence>
<dbReference type="OMA" id="PFDRIDR"/>
<dbReference type="PANTHER" id="PTHR43721">
    <property type="entry name" value="ELONGATION FACTOR TU-RELATED"/>
    <property type="match status" value="1"/>
</dbReference>
<keyword evidence="6" id="KW-0479">Metal-binding</keyword>
<dbReference type="SUPFAM" id="SSF50465">
    <property type="entry name" value="EF-Tu/eEF-1alpha/eIF2-gamma C-terminal domain"/>
    <property type="match status" value="1"/>
</dbReference>
<comment type="subcellular location">
    <subcellularLocation>
        <location evidence="1">Cytoplasm</location>
    </subcellularLocation>
</comment>
<keyword evidence="10" id="KW-0460">Magnesium</keyword>
<dbReference type="PROSITE" id="PS51722">
    <property type="entry name" value="G_TR_2"/>
    <property type="match status" value="1"/>
</dbReference>
<dbReference type="OrthoDB" id="2067at2759"/>
<dbReference type="GO" id="GO:0003746">
    <property type="term" value="F:translation elongation factor activity"/>
    <property type="evidence" value="ECO:0007669"/>
    <property type="project" value="UniProtKB-KW"/>
</dbReference>
<dbReference type="PRINTS" id="PR00315">
    <property type="entry name" value="ELONGATNFCT"/>
</dbReference>
<keyword evidence="12" id="KW-0342">GTP-binding</keyword>
<reference evidence="14 15" key="1">
    <citation type="journal article" date="2014" name="Nat. Commun.">
        <title>Molecular traces of alternative social organization in a termite genome.</title>
        <authorList>
            <person name="Terrapon N."/>
            <person name="Li C."/>
            <person name="Robertson H.M."/>
            <person name="Ji L."/>
            <person name="Meng X."/>
            <person name="Booth W."/>
            <person name="Chen Z."/>
            <person name="Childers C.P."/>
            <person name="Glastad K.M."/>
            <person name="Gokhale K."/>
            <person name="Gowin J."/>
            <person name="Gronenberg W."/>
            <person name="Hermansen R.A."/>
            <person name="Hu H."/>
            <person name="Hunt B.G."/>
            <person name="Huylmans A.K."/>
            <person name="Khalil S.M."/>
            <person name="Mitchell R.D."/>
            <person name="Munoz-Torres M.C."/>
            <person name="Mustard J.A."/>
            <person name="Pan H."/>
            <person name="Reese J.T."/>
            <person name="Scharf M.E."/>
            <person name="Sun F."/>
            <person name="Vogel H."/>
            <person name="Xiao J."/>
            <person name="Yang W."/>
            <person name="Yang Z."/>
            <person name="Yang Z."/>
            <person name="Zhou J."/>
            <person name="Zhu J."/>
            <person name="Brent C.S."/>
            <person name="Elsik C.G."/>
            <person name="Goodisman M.A."/>
            <person name="Liberles D.A."/>
            <person name="Roe R.M."/>
            <person name="Vargo E.L."/>
            <person name="Vilcinskas A."/>
            <person name="Wang J."/>
            <person name="Bornberg-Bauer E."/>
            <person name="Korb J."/>
            <person name="Zhang G."/>
            <person name="Liebig J."/>
        </authorList>
    </citation>
    <scope>NUCLEOTIDE SEQUENCE [LARGE SCALE GENOMIC DNA]</scope>
    <source>
        <tissue evidence="14">Whole organism</tissue>
    </source>
</reference>
<evidence type="ECO:0000256" key="8">
    <source>
        <dbReference type="ARBA" id="ARBA00022768"/>
    </source>
</evidence>
<dbReference type="SUPFAM" id="SSF50447">
    <property type="entry name" value="Translation proteins"/>
    <property type="match status" value="1"/>
</dbReference>